<evidence type="ECO:0000313" key="1">
    <source>
        <dbReference type="EMBL" id="ARW19472.1"/>
    </source>
</evidence>
<accession>A0A1Y0VMT5</accession>
<dbReference type="GO" id="GO:0001522">
    <property type="term" value="P:pseudouridine synthesis"/>
    <property type="evidence" value="ECO:0007669"/>
    <property type="project" value="InterPro"/>
</dbReference>
<dbReference type="Gene3D" id="3.30.2350.10">
    <property type="entry name" value="Pseudouridine synthase"/>
    <property type="match status" value="1"/>
</dbReference>
<dbReference type="GO" id="GO:0160140">
    <property type="term" value="F:23S rRNA pseudouridine(1911/1915/1917) synthase activity"/>
    <property type="evidence" value="ECO:0007669"/>
    <property type="project" value="UniProtKB-EC"/>
</dbReference>
<dbReference type="EMBL" id="CP021474">
    <property type="protein sequence ID" value="ARW19472.1"/>
    <property type="molecule type" value="Genomic_DNA"/>
</dbReference>
<dbReference type="GO" id="GO:0006396">
    <property type="term" value="P:RNA processing"/>
    <property type="evidence" value="ECO:0007669"/>
    <property type="project" value="UniProtKB-ARBA"/>
</dbReference>
<sequence length="89" mass="9998">MNGLPTRTNAMVEKGDLVEVTLPPEPSNPHVGLSDVPIDVRYEDADYLIVNKPPFLPTVQSAANQKDTLVNRVKNYYVKIIMKAELSMW</sequence>
<evidence type="ECO:0000313" key="2">
    <source>
        <dbReference type="Proteomes" id="UP000196118"/>
    </source>
</evidence>
<protein>
    <submittedName>
        <fullName evidence="1">23S rRNA pseudouridine(1911/1915/1917) synthase</fullName>
        <ecNumber evidence="1">5.4.99.23</ecNumber>
    </submittedName>
</protein>
<dbReference type="InterPro" id="IPR020103">
    <property type="entry name" value="PsdUridine_synth_cat_dom_sf"/>
</dbReference>
<dbReference type="Proteomes" id="UP000196118">
    <property type="component" value="Chromosome"/>
</dbReference>
<name>A0A1Y0VMT5_PEDPE</name>
<proteinExistence type="predicted"/>
<reference evidence="1 2" key="1">
    <citation type="submission" date="2017-05" db="EMBL/GenBank/DDBJ databases">
        <title>Genome sequence of Pediococcus pentosaceus strain SRCM100892.</title>
        <authorList>
            <person name="Cho S.H."/>
        </authorList>
    </citation>
    <scope>NUCLEOTIDE SEQUENCE [LARGE SCALE GENOMIC DNA]</scope>
    <source>
        <strain evidence="1 2">SRCM100892</strain>
    </source>
</reference>
<dbReference type="GO" id="GO:0003723">
    <property type="term" value="F:RNA binding"/>
    <property type="evidence" value="ECO:0007669"/>
    <property type="project" value="InterPro"/>
</dbReference>
<dbReference type="AlphaFoldDB" id="A0A1Y0VMT5"/>
<dbReference type="SUPFAM" id="SSF55120">
    <property type="entry name" value="Pseudouridine synthase"/>
    <property type="match status" value="1"/>
</dbReference>
<gene>
    <name evidence="1" type="ORF">S100892_00898</name>
</gene>
<organism evidence="1 2">
    <name type="scientific">Pediococcus pentosaceus</name>
    <dbReference type="NCBI Taxonomy" id="1255"/>
    <lineage>
        <taxon>Bacteria</taxon>
        <taxon>Bacillati</taxon>
        <taxon>Bacillota</taxon>
        <taxon>Bacilli</taxon>
        <taxon>Lactobacillales</taxon>
        <taxon>Lactobacillaceae</taxon>
        <taxon>Pediococcus</taxon>
    </lineage>
</organism>
<dbReference type="EC" id="5.4.99.23" evidence="1"/>
<keyword evidence="1" id="KW-0413">Isomerase</keyword>